<evidence type="ECO:0000313" key="5">
    <source>
        <dbReference type="EMBL" id="MEX5285293.1"/>
    </source>
</evidence>
<feature type="domain" description="Mannosyl-glycoprotein endo-beta-N-acetylglucosamidase-like" evidence="4">
    <location>
        <begin position="146"/>
        <end position="232"/>
    </location>
</feature>
<dbReference type="SUPFAM" id="SSF48452">
    <property type="entry name" value="TPR-like"/>
    <property type="match status" value="1"/>
</dbReference>
<evidence type="ECO:0000259" key="4">
    <source>
        <dbReference type="Pfam" id="PF01832"/>
    </source>
</evidence>
<dbReference type="Pfam" id="PF13432">
    <property type="entry name" value="TPR_16"/>
    <property type="match status" value="1"/>
</dbReference>
<dbReference type="PANTHER" id="PTHR44858:SF1">
    <property type="entry name" value="UDP-N-ACETYLGLUCOSAMINE--PEPTIDE N-ACETYLGLUCOSAMINYLTRANSFERASE SPINDLY-RELATED"/>
    <property type="match status" value="1"/>
</dbReference>
<evidence type="ECO:0000256" key="1">
    <source>
        <dbReference type="ARBA" id="ARBA00022737"/>
    </source>
</evidence>
<dbReference type="InterPro" id="IPR002901">
    <property type="entry name" value="MGlyc_endo_b_GlcNAc-like_dom"/>
</dbReference>
<dbReference type="InterPro" id="IPR011990">
    <property type="entry name" value="TPR-like_helical_dom_sf"/>
</dbReference>
<gene>
    <name evidence="5" type="ORF">QCO44_06515</name>
</gene>
<keyword evidence="2 3" id="KW-0802">TPR repeat</keyword>
<dbReference type="RefSeq" id="WP_368847019.1">
    <property type="nucleotide sequence ID" value="NZ_CP194411.1"/>
</dbReference>
<dbReference type="Proteomes" id="UP001559623">
    <property type="component" value="Unassembled WGS sequence"/>
</dbReference>
<accession>A0ABV3X5B4</accession>
<protein>
    <submittedName>
        <fullName evidence="5">Glucosaminidase domain-containing protein</fullName>
    </submittedName>
</protein>
<comment type="caution">
    <text evidence="5">The sequence shown here is derived from an EMBL/GenBank/DDBJ whole genome shotgun (WGS) entry which is preliminary data.</text>
</comment>
<dbReference type="Pfam" id="PF01832">
    <property type="entry name" value="Glucosaminidase"/>
    <property type="match status" value="1"/>
</dbReference>
<sequence length="446" mass="48417">MRDGRNRKTTLRRLGLGAALWLTVFAAAGTAFSLPAASEAAAAGGAGIAASAASADGAAEAAAAAMVRPSFARELPGEVNGKAMDEVRFALAPALSAPLLEEEVPPESFAILGEAEAAQEQMAAFIERRNPRPKLGCSVRDIVRFYYEEAGAEGIRADIALCQALKETGFFAYGGDVLPEQNNYCGLGATGNKVRGASFATPRLGVRAHIQHLLAYTTTERPKEALVDPRYELVRQYRTDVYGKVKTWTGLNGVWAVPGTSYGQDILLLWREAKAPDASDASLAFAERKLAEEPSAARYIYRAIVRQKRGEAQGAAQDIEAALRLAPQSAAARYDSALFRVAGGERQKALKDYETLVREHPDFAYGWYNLGVLELEEGREAAAIRSFERVLELVPQSANAQNNIGIALVRQKKYREAWKAFFRASEINTTNPTVLKNQIIFEACLK</sequence>
<reference evidence="5 6" key="1">
    <citation type="submission" date="2023-04" db="EMBL/GenBank/DDBJ databases">
        <title>Genome Sequence of Selenomonas sputigena ATCC 33150.</title>
        <authorList>
            <person name="Miller D.P."/>
            <person name="Anvari S."/>
            <person name="Polson S.W."/>
            <person name="Macdonald M."/>
            <person name="Mcdowell J.V."/>
        </authorList>
    </citation>
    <scope>NUCLEOTIDE SEQUENCE [LARGE SCALE GENOMIC DNA]</scope>
    <source>
        <strain evidence="5 6">ATCC 33150</strain>
    </source>
</reference>
<evidence type="ECO:0000256" key="3">
    <source>
        <dbReference type="PROSITE-ProRule" id="PRU00339"/>
    </source>
</evidence>
<organism evidence="5 6">
    <name type="scientific">Selenomonas sputigena</name>
    <dbReference type="NCBI Taxonomy" id="69823"/>
    <lineage>
        <taxon>Bacteria</taxon>
        <taxon>Bacillati</taxon>
        <taxon>Bacillota</taxon>
        <taxon>Negativicutes</taxon>
        <taxon>Selenomonadales</taxon>
        <taxon>Selenomonadaceae</taxon>
        <taxon>Selenomonas</taxon>
    </lineage>
</organism>
<keyword evidence="6" id="KW-1185">Reference proteome</keyword>
<dbReference type="Gene3D" id="1.25.40.10">
    <property type="entry name" value="Tetratricopeptide repeat domain"/>
    <property type="match status" value="1"/>
</dbReference>
<name>A0ABV3X5B4_9FIRM</name>
<dbReference type="PROSITE" id="PS50005">
    <property type="entry name" value="TPR"/>
    <property type="match status" value="2"/>
</dbReference>
<proteinExistence type="predicted"/>
<evidence type="ECO:0000256" key="2">
    <source>
        <dbReference type="ARBA" id="ARBA00022803"/>
    </source>
</evidence>
<dbReference type="PANTHER" id="PTHR44858">
    <property type="entry name" value="TETRATRICOPEPTIDE REPEAT PROTEIN 6"/>
    <property type="match status" value="1"/>
</dbReference>
<dbReference type="InterPro" id="IPR019734">
    <property type="entry name" value="TPR_rpt"/>
</dbReference>
<feature type="repeat" description="TPR" evidence="3">
    <location>
        <begin position="398"/>
        <end position="431"/>
    </location>
</feature>
<evidence type="ECO:0000313" key="6">
    <source>
        <dbReference type="Proteomes" id="UP001559623"/>
    </source>
</evidence>
<feature type="repeat" description="TPR" evidence="3">
    <location>
        <begin position="364"/>
        <end position="397"/>
    </location>
</feature>
<dbReference type="SMART" id="SM00028">
    <property type="entry name" value="TPR"/>
    <property type="match status" value="4"/>
</dbReference>
<dbReference type="EMBL" id="JARVLH010000003">
    <property type="protein sequence ID" value="MEX5285293.1"/>
    <property type="molecule type" value="Genomic_DNA"/>
</dbReference>
<keyword evidence="1" id="KW-0677">Repeat</keyword>
<dbReference type="InterPro" id="IPR050498">
    <property type="entry name" value="Ycf3"/>
</dbReference>